<feature type="compositionally biased region" description="Basic and acidic residues" evidence="5">
    <location>
        <begin position="282"/>
        <end position="295"/>
    </location>
</feature>
<feature type="transmembrane region" description="Helical" evidence="6">
    <location>
        <begin position="529"/>
        <end position="550"/>
    </location>
</feature>
<dbReference type="InterPro" id="IPR036259">
    <property type="entry name" value="MFS_trans_sf"/>
</dbReference>
<evidence type="ECO:0000313" key="9">
    <source>
        <dbReference type="Proteomes" id="UP001492380"/>
    </source>
</evidence>
<dbReference type="PROSITE" id="PS50850">
    <property type="entry name" value="MFS"/>
    <property type="match status" value="1"/>
</dbReference>
<evidence type="ECO:0000256" key="1">
    <source>
        <dbReference type="ARBA" id="ARBA00004141"/>
    </source>
</evidence>
<evidence type="ECO:0000256" key="2">
    <source>
        <dbReference type="ARBA" id="ARBA00022692"/>
    </source>
</evidence>
<feature type="transmembrane region" description="Helical" evidence="6">
    <location>
        <begin position="106"/>
        <end position="128"/>
    </location>
</feature>
<gene>
    <name evidence="8" type="ORF">HDK90DRAFT_249440</name>
</gene>
<dbReference type="Proteomes" id="UP001492380">
    <property type="component" value="Unassembled WGS sequence"/>
</dbReference>
<feature type="transmembrane region" description="Helical" evidence="6">
    <location>
        <begin position="350"/>
        <end position="377"/>
    </location>
</feature>
<feature type="domain" description="Major facilitator superfamily (MFS) profile" evidence="7">
    <location>
        <begin position="61"/>
        <end position="555"/>
    </location>
</feature>
<keyword evidence="9" id="KW-1185">Reference proteome</keyword>
<sequence length="578" mass="63492">MAIKGTTRLTTDRPKEELTKQNTLGSLRLRHEDTNDVILIPTPSSDPKDPLNWSRSYRYYIAILLSLAIFFANFLAAGPTVAIVAITTDFYGPPGPGFEGHISKVAYFFTTTALCQGMSNLIWMPLIVKFGRRPIYVSSFVMYTACAAWAGGATSYASELTARIFTGIGAGAAECLAPLTISDMFFLHERGAIMAIYTCFLSAGVSGGIIISGLITINLDWRYIYWVSVALIGSATVLVILTFPETEFDRHGLIPSPSSADTIKATDLDPIDEELGKVPSPDLKETESRTWHVEDTASNTTAPVPKPATTTRRRRQQVAGKMTWRDTLRLFSGVHTREPLFKLFLRPVMLLLLPPVLWATLVMSVTIGFVVAISSNFANAYAQAYGFEAWQAGLCFISGLIGSGLGIFFGGHVGDWVADYFTRRNGGVREPEMRLPAIAISLVTAPLSLVLYGEGIGLRLHWMCATVGLGLLNFSIVQATNISLVYTIDAYRPVAGEITVSQLGFKSAFGFLLSFYTNPWINKDGYERAFGAMAGISGAVLLGFIPFYLYGKRIRHATWKWGFVRALVHWDQDREVGE</sequence>
<dbReference type="EMBL" id="JBBWRZ010000005">
    <property type="protein sequence ID" value="KAK8235551.1"/>
    <property type="molecule type" value="Genomic_DNA"/>
</dbReference>
<feature type="compositionally biased region" description="Low complexity" evidence="5">
    <location>
        <begin position="300"/>
        <end position="310"/>
    </location>
</feature>
<feature type="transmembrane region" description="Helical" evidence="6">
    <location>
        <begin position="435"/>
        <end position="453"/>
    </location>
</feature>
<evidence type="ECO:0000256" key="6">
    <source>
        <dbReference type="SAM" id="Phobius"/>
    </source>
</evidence>
<keyword evidence="4 6" id="KW-0472">Membrane</keyword>
<dbReference type="SUPFAM" id="SSF103473">
    <property type="entry name" value="MFS general substrate transporter"/>
    <property type="match status" value="1"/>
</dbReference>
<feature type="transmembrane region" description="Helical" evidence="6">
    <location>
        <begin position="459"/>
        <end position="486"/>
    </location>
</feature>
<name>A0ABR1YQ19_9PEZI</name>
<evidence type="ECO:0000256" key="3">
    <source>
        <dbReference type="ARBA" id="ARBA00022989"/>
    </source>
</evidence>
<evidence type="ECO:0000256" key="5">
    <source>
        <dbReference type="SAM" id="MobiDB-lite"/>
    </source>
</evidence>
<proteinExistence type="predicted"/>
<dbReference type="InterPro" id="IPR020846">
    <property type="entry name" value="MFS_dom"/>
</dbReference>
<evidence type="ECO:0000259" key="7">
    <source>
        <dbReference type="PROSITE" id="PS50850"/>
    </source>
</evidence>
<keyword evidence="3 6" id="KW-1133">Transmembrane helix</keyword>
<dbReference type="PANTHER" id="PTHR23502">
    <property type="entry name" value="MAJOR FACILITATOR SUPERFAMILY"/>
    <property type="match status" value="1"/>
</dbReference>
<dbReference type="InterPro" id="IPR011701">
    <property type="entry name" value="MFS"/>
</dbReference>
<feature type="region of interest" description="Disordered" evidence="5">
    <location>
        <begin position="276"/>
        <end position="312"/>
    </location>
</feature>
<feature type="transmembrane region" description="Helical" evidence="6">
    <location>
        <begin position="389"/>
        <end position="414"/>
    </location>
</feature>
<protein>
    <submittedName>
        <fullName evidence="8">Major facilitator superfamily domain-containing protein</fullName>
    </submittedName>
</protein>
<comment type="caution">
    <text evidence="8">The sequence shown here is derived from an EMBL/GenBank/DDBJ whole genome shotgun (WGS) entry which is preliminary data.</text>
</comment>
<feature type="transmembrane region" description="Helical" evidence="6">
    <location>
        <begin position="59"/>
        <end position="86"/>
    </location>
</feature>
<dbReference type="Gene3D" id="1.20.1250.20">
    <property type="entry name" value="MFS general substrate transporter like domains"/>
    <property type="match status" value="1"/>
</dbReference>
<keyword evidence="2 6" id="KW-0812">Transmembrane</keyword>
<reference evidence="8 9" key="1">
    <citation type="submission" date="2024-04" db="EMBL/GenBank/DDBJ databases">
        <title>Phyllosticta paracitricarpa is synonymous to the EU quarantine fungus P. citricarpa based on phylogenomic analyses.</title>
        <authorList>
            <consortium name="Lawrence Berkeley National Laboratory"/>
            <person name="Van Ingen-Buijs V.A."/>
            <person name="Van Westerhoven A.C."/>
            <person name="Haridas S."/>
            <person name="Skiadas P."/>
            <person name="Martin F."/>
            <person name="Groenewald J.Z."/>
            <person name="Crous P.W."/>
            <person name="Seidl M.F."/>
        </authorList>
    </citation>
    <scope>NUCLEOTIDE SEQUENCE [LARGE SCALE GENOMIC DNA]</scope>
    <source>
        <strain evidence="8 9">CBS 123374</strain>
    </source>
</reference>
<feature type="transmembrane region" description="Helical" evidence="6">
    <location>
        <begin position="223"/>
        <end position="243"/>
    </location>
</feature>
<organism evidence="8 9">
    <name type="scientific">Phyllosticta capitalensis</name>
    <dbReference type="NCBI Taxonomy" id="121624"/>
    <lineage>
        <taxon>Eukaryota</taxon>
        <taxon>Fungi</taxon>
        <taxon>Dikarya</taxon>
        <taxon>Ascomycota</taxon>
        <taxon>Pezizomycotina</taxon>
        <taxon>Dothideomycetes</taxon>
        <taxon>Dothideomycetes incertae sedis</taxon>
        <taxon>Botryosphaeriales</taxon>
        <taxon>Phyllostictaceae</taxon>
        <taxon>Phyllosticta</taxon>
    </lineage>
</organism>
<accession>A0ABR1YQ19</accession>
<comment type="subcellular location">
    <subcellularLocation>
        <location evidence="1">Membrane</location>
        <topology evidence="1">Multi-pass membrane protein</topology>
    </subcellularLocation>
</comment>
<dbReference type="PANTHER" id="PTHR23502:SF34">
    <property type="entry name" value="PROTEIN HOL1"/>
    <property type="match status" value="1"/>
</dbReference>
<evidence type="ECO:0000313" key="8">
    <source>
        <dbReference type="EMBL" id="KAK8235551.1"/>
    </source>
</evidence>
<dbReference type="Pfam" id="PF07690">
    <property type="entry name" value="MFS_1"/>
    <property type="match status" value="1"/>
</dbReference>
<feature type="transmembrane region" description="Helical" evidence="6">
    <location>
        <begin position="194"/>
        <end position="217"/>
    </location>
</feature>
<feature type="transmembrane region" description="Helical" evidence="6">
    <location>
        <begin position="140"/>
        <end position="158"/>
    </location>
</feature>
<evidence type="ECO:0000256" key="4">
    <source>
        <dbReference type="ARBA" id="ARBA00023136"/>
    </source>
</evidence>